<accession>A0ACC1RHX5</accession>
<proteinExistence type="predicted"/>
<reference evidence="1" key="1">
    <citation type="submission" date="2022-08" db="EMBL/GenBank/DDBJ databases">
        <title>Genome Sequence of Fusarium decemcellulare.</title>
        <authorList>
            <person name="Buettner E."/>
        </authorList>
    </citation>
    <scope>NUCLEOTIDE SEQUENCE</scope>
    <source>
        <strain evidence="1">Babe19</strain>
    </source>
</reference>
<dbReference type="EMBL" id="JANRMS010003366">
    <property type="protein sequence ID" value="KAJ3518654.1"/>
    <property type="molecule type" value="Genomic_DNA"/>
</dbReference>
<dbReference type="Proteomes" id="UP001148629">
    <property type="component" value="Unassembled WGS sequence"/>
</dbReference>
<gene>
    <name evidence="1" type="ORF">NM208_g14439</name>
</gene>
<evidence type="ECO:0000313" key="1">
    <source>
        <dbReference type="EMBL" id="KAJ3518654.1"/>
    </source>
</evidence>
<evidence type="ECO:0000313" key="2">
    <source>
        <dbReference type="Proteomes" id="UP001148629"/>
    </source>
</evidence>
<name>A0ACC1RHX5_9HYPO</name>
<organism evidence="1 2">
    <name type="scientific">Fusarium decemcellulare</name>
    <dbReference type="NCBI Taxonomy" id="57161"/>
    <lineage>
        <taxon>Eukaryota</taxon>
        <taxon>Fungi</taxon>
        <taxon>Dikarya</taxon>
        <taxon>Ascomycota</taxon>
        <taxon>Pezizomycotina</taxon>
        <taxon>Sordariomycetes</taxon>
        <taxon>Hypocreomycetidae</taxon>
        <taxon>Hypocreales</taxon>
        <taxon>Nectriaceae</taxon>
        <taxon>Fusarium</taxon>
        <taxon>Fusarium decemcellulare species complex</taxon>
    </lineage>
</organism>
<sequence>MCIGTIFIWFGWFAFNGGSTANLSIRSIYVVVNTNFAACGGGIGWVLLDYLYTRKFSLVGFCSGIIAGLVGITPAAGFTPVYVAALIGLLTATCSYYTVKYKYLLSIDDGLDIFAIHGMGGVVGDILTGLFAAQFVPALDGVSGDTYAGGWWERNFRQLGLQLAGAVTCAAWSFVVSCLLLFIINKIPGLHIRASEEHELRGLDYKYLSDVDWEDHYMNGGLTPIEGISRGPSTPQRVEEAEVERKTD</sequence>
<protein>
    <submittedName>
        <fullName evidence="1">Uncharacterized protein</fullName>
    </submittedName>
</protein>
<comment type="caution">
    <text evidence="1">The sequence shown here is derived from an EMBL/GenBank/DDBJ whole genome shotgun (WGS) entry which is preliminary data.</text>
</comment>
<keyword evidence="2" id="KW-1185">Reference proteome</keyword>